<dbReference type="Proteomes" id="UP001153620">
    <property type="component" value="Chromosome 3"/>
</dbReference>
<evidence type="ECO:0000256" key="2">
    <source>
        <dbReference type="ARBA" id="ARBA00022837"/>
    </source>
</evidence>
<dbReference type="InterPro" id="IPR011992">
    <property type="entry name" value="EF-hand-dom_pair"/>
</dbReference>
<dbReference type="CDD" id="cd00051">
    <property type="entry name" value="EFh"/>
    <property type="match status" value="1"/>
</dbReference>
<dbReference type="GO" id="GO:0005509">
    <property type="term" value="F:calcium ion binding"/>
    <property type="evidence" value="ECO:0007669"/>
    <property type="project" value="InterPro"/>
</dbReference>
<evidence type="ECO:0000313" key="5">
    <source>
        <dbReference type="Proteomes" id="UP001153620"/>
    </source>
</evidence>
<proteinExistence type="predicted"/>
<evidence type="ECO:0000259" key="3">
    <source>
        <dbReference type="PROSITE" id="PS50222"/>
    </source>
</evidence>
<dbReference type="SMART" id="SM00054">
    <property type="entry name" value="EFh"/>
    <property type="match status" value="1"/>
</dbReference>
<feature type="domain" description="EF-hand" evidence="3">
    <location>
        <begin position="38"/>
        <end position="73"/>
    </location>
</feature>
<reference evidence="4" key="2">
    <citation type="submission" date="2022-10" db="EMBL/GenBank/DDBJ databases">
        <authorList>
            <consortium name="ENA_rothamsted_submissions"/>
            <consortium name="culmorum"/>
            <person name="King R."/>
        </authorList>
    </citation>
    <scope>NUCLEOTIDE SEQUENCE</scope>
</reference>
<dbReference type="FunFam" id="1.10.238.10:FF:000178">
    <property type="entry name" value="Calmodulin-2 A"/>
    <property type="match status" value="1"/>
</dbReference>
<dbReference type="PROSITE" id="PS00018">
    <property type="entry name" value="EF_HAND_1"/>
    <property type="match status" value="1"/>
</dbReference>
<name>A0A9N9S0M3_9DIPT</name>
<gene>
    <name evidence="4" type="ORF">CHIRRI_LOCUS10262</name>
</gene>
<keyword evidence="5" id="KW-1185">Reference proteome</keyword>
<protein>
    <recommendedName>
        <fullName evidence="3">EF-hand domain-containing protein</fullName>
    </recommendedName>
</protein>
<dbReference type="EMBL" id="OU895879">
    <property type="protein sequence ID" value="CAG9807413.1"/>
    <property type="molecule type" value="Genomic_DNA"/>
</dbReference>
<dbReference type="PROSITE" id="PS50222">
    <property type="entry name" value="EF_HAND_2"/>
    <property type="match status" value="1"/>
</dbReference>
<dbReference type="PANTHER" id="PTHR23049">
    <property type="entry name" value="MYOSIN REGULATORY LIGHT CHAIN 2"/>
    <property type="match status" value="1"/>
</dbReference>
<dbReference type="InterPro" id="IPR002048">
    <property type="entry name" value="EF_hand_dom"/>
</dbReference>
<reference evidence="4" key="1">
    <citation type="submission" date="2022-01" db="EMBL/GenBank/DDBJ databases">
        <authorList>
            <person name="King R."/>
        </authorList>
    </citation>
    <scope>NUCLEOTIDE SEQUENCE</scope>
</reference>
<dbReference type="OrthoDB" id="429467at2759"/>
<organism evidence="4 5">
    <name type="scientific">Chironomus riparius</name>
    <dbReference type="NCBI Taxonomy" id="315576"/>
    <lineage>
        <taxon>Eukaryota</taxon>
        <taxon>Metazoa</taxon>
        <taxon>Ecdysozoa</taxon>
        <taxon>Arthropoda</taxon>
        <taxon>Hexapoda</taxon>
        <taxon>Insecta</taxon>
        <taxon>Pterygota</taxon>
        <taxon>Neoptera</taxon>
        <taxon>Endopterygota</taxon>
        <taxon>Diptera</taxon>
        <taxon>Nematocera</taxon>
        <taxon>Chironomoidea</taxon>
        <taxon>Chironomidae</taxon>
        <taxon>Chironominae</taxon>
        <taxon>Chironomus</taxon>
    </lineage>
</organism>
<accession>A0A9N9S0M3</accession>
<dbReference type="GO" id="GO:0043226">
    <property type="term" value="C:organelle"/>
    <property type="evidence" value="ECO:0007669"/>
    <property type="project" value="UniProtKB-ARBA"/>
</dbReference>
<dbReference type="Gene3D" id="1.10.238.10">
    <property type="entry name" value="EF-hand"/>
    <property type="match status" value="1"/>
</dbReference>
<dbReference type="SUPFAM" id="SSF47473">
    <property type="entry name" value="EF-hand"/>
    <property type="match status" value="1"/>
</dbReference>
<dbReference type="Pfam" id="PF13499">
    <property type="entry name" value="EF-hand_7"/>
    <property type="match status" value="1"/>
</dbReference>
<evidence type="ECO:0000256" key="1">
    <source>
        <dbReference type="ARBA" id="ARBA00022737"/>
    </source>
</evidence>
<keyword evidence="1" id="KW-0677">Repeat</keyword>
<dbReference type="AlphaFoldDB" id="A0A9N9S0M3"/>
<sequence>MEEKLEKIKAFYTDNKPYRPPRQVNADDPADIQDLDEIKLHELKECFSLFDQNNDGYIDASDLRSTFKTMGMEVDDKVIDEMIADASQPIDFDSFAMMMCFKTMELEPEIVLLEALSKWDERVQGVISLERFFTHLTTYNVDRFTLDEAKAVLNEAPLVEKGENFKGLESNTDSWIDYLLWVEKFSGFRKARQANYSM</sequence>
<dbReference type="InterPro" id="IPR050403">
    <property type="entry name" value="Myosin_RLC"/>
</dbReference>
<dbReference type="InterPro" id="IPR018247">
    <property type="entry name" value="EF_Hand_1_Ca_BS"/>
</dbReference>
<keyword evidence="2" id="KW-0106">Calcium</keyword>
<evidence type="ECO:0000313" key="4">
    <source>
        <dbReference type="EMBL" id="CAG9807413.1"/>
    </source>
</evidence>